<dbReference type="RefSeq" id="WP_247026682.1">
    <property type="nucleotide sequence ID" value="NZ_JALKCH010000002.1"/>
</dbReference>
<dbReference type="Proteomes" id="UP001203284">
    <property type="component" value="Unassembled WGS sequence"/>
</dbReference>
<dbReference type="EMBL" id="JALKCH010000002">
    <property type="protein sequence ID" value="MCK0196031.1"/>
    <property type="molecule type" value="Genomic_DNA"/>
</dbReference>
<sequence>MAVVAVPLLLVASGLGAVAATTSSAEMPRIVVTRPAINEVNHAGKTDRLALPHVPGTSASLVSEIASAQTSIVSKSVVAQKATGSAPMRERTNALPRGCLSSIGALRTNSATEELTVCVASL</sequence>
<gene>
    <name evidence="2" type="ORF">MWN34_03805</name>
</gene>
<reference evidence="2 3" key="1">
    <citation type="submission" date="2022-04" db="EMBL/GenBank/DDBJ databases">
        <authorList>
            <person name="Grouzdev D.S."/>
            <person name="Pantiukh K.S."/>
            <person name="Krutkina M.S."/>
        </authorList>
    </citation>
    <scope>NUCLEOTIDE SEQUENCE [LARGE SCALE GENOMIC DNA]</scope>
    <source>
        <strain evidence="2 3">6x-1</strain>
    </source>
</reference>
<proteinExistence type="predicted"/>
<protein>
    <recommendedName>
        <fullName evidence="4">Secreted protein</fullName>
    </recommendedName>
</protein>
<feature type="signal peptide" evidence="1">
    <location>
        <begin position="1"/>
        <end position="19"/>
    </location>
</feature>
<comment type="caution">
    <text evidence="2">The sequence shown here is derived from an EMBL/GenBank/DDBJ whole genome shotgun (WGS) entry which is preliminary data.</text>
</comment>
<name>A0ABT0D7W5_9HYPH</name>
<evidence type="ECO:0008006" key="4">
    <source>
        <dbReference type="Google" id="ProtNLM"/>
    </source>
</evidence>
<evidence type="ECO:0000313" key="3">
    <source>
        <dbReference type="Proteomes" id="UP001203284"/>
    </source>
</evidence>
<keyword evidence="3" id="KW-1185">Reference proteome</keyword>
<feature type="chain" id="PRO_5047371080" description="Secreted protein" evidence="1">
    <location>
        <begin position="20"/>
        <end position="122"/>
    </location>
</feature>
<evidence type="ECO:0000256" key="1">
    <source>
        <dbReference type="SAM" id="SignalP"/>
    </source>
</evidence>
<accession>A0ABT0D7W5</accession>
<evidence type="ECO:0000313" key="2">
    <source>
        <dbReference type="EMBL" id="MCK0196031.1"/>
    </source>
</evidence>
<keyword evidence="1" id="KW-0732">Signal</keyword>
<organism evidence="2 3">
    <name type="scientific">Ancylobacter crimeensis</name>
    <dbReference type="NCBI Taxonomy" id="2579147"/>
    <lineage>
        <taxon>Bacteria</taxon>
        <taxon>Pseudomonadati</taxon>
        <taxon>Pseudomonadota</taxon>
        <taxon>Alphaproteobacteria</taxon>
        <taxon>Hyphomicrobiales</taxon>
        <taxon>Xanthobacteraceae</taxon>
        <taxon>Ancylobacter</taxon>
    </lineage>
</organism>